<sequence>MTDVLVEPDDTAERLRDYVRAHPDVRKDQYSGYDDPIMGACYVLAESYFHSMGGTDSDLEVYRLGWDDVDPSYDGSHWFLRNADDAVIDLSLPTPEDGDVPWDVAKHRAFITGYEPSNRAQRVLEALNLGD</sequence>
<evidence type="ECO:0000313" key="1">
    <source>
        <dbReference type="EMBL" id="SEO70676.1"/>
    </source>
</evidence>
<proteinExistence type="predicted"/>
<accession>A0A1H8RWJ7</accession>
<organism evidence="1 2">
    <name type="scientific">Halorientalis persicus</name>
    <dbReference type="NCBI Taxonomy" id="1367881"/>
    <lineage>
        <taxon>Archaea</taxon>
        <taxon>Methanobacteriati</taxon>
        <taxon>Methanobacteriota</taxon>
        <taxon>Stenosarchaea group</taxon>
        <taxon>Halobacteria</taxon>
        <taxon>Halobacteriales</taxon>
        <taxon>Haloarculaceae</taxon>
        <taxon>Halorientalis</taxon>
    </lineage>
</organism>
<name>A0A1H8RWJ7_9EURY</name>
<dbReference type="RefSeq" id="WP_092662063.1">
    <property type="nucleotide sequence ID" value="NZ_FOCX01000017.1"/>
</dbReference>
<protein>
    <submittedName>
        <fullName evidence="1">Uncharacterized protein</fullName>
    </submittedName>
</protein>
<reference evidence="2" key="1">
    <citation type="submission" date="2016-10" db="EMBL/GenBank/DDBJ databases">
        <authorList>
            <person name="Varghese N."/>
            <person name="Submissions S."/>
        </authorList>
    </citation>
    <scope>NUCLEOTIDE SEQUENCE [LARGE SCALE GENOMIC DNA]</scope>
    <source>
        <strain evidence="2">IBRC-M 10043</strain>
    </source>
</reference>
<evidence type="ECO:0000313" key="2">
    <source>
        <dbReference type="Proteomes" id="UP000198775"/>
    </source>
</evidence>
<keyword evidence="2" id="KW-1185">Reference proteome</keyword>
<dbReference type="Proteomes" id="UP000198775">
    <property type="component" value="Unassembled WGS sequence"/>
</dbReference>
<dbReference type="EMBL" id="FOCX01000017">
    <property type="protein sequence ID" value="SEO70676.1"/>
    <property type="molecule type" value="Genomic_DNA"/>
</dbReference>
<dbReference type="OrthoDB" id="346172at2157"/>
<gene>
    <name evidence="1" type="ORF">SAMN05216388_101759</name>
</gene>
<dbReference type="AlphaFoldDB" id="A0A1H8RWJ7"/>